<dbReference type="Pfam" id="PF26363">
    <property type="entry name" value="Phospholipase-like"/>
    <property type="match status" value="1"/>
</dbReference>
<dbReference type="AlphaFoldDB" id="A0A562LZF8"/>
<protein>
    <submittedName>
        <fullName evidence="1">RHS repeat-associated protein</fullName>
    </submittedName>
</protein>
<sequence length="294" mass="32088">MYSTDTESAGLRKSPGNQYDYGARFYDEEIGRWNVLDPLAEEMRRHSPYNYTFNDPITFIDPDGMLEEPTPLEAAMISKHVYGDKEDPGDLIGGWQVSKAGGGLQLNNEKSGFKSNVYERTVDGKTEYVYATAGTEMDDFKDAKHDVLQPLGMSSQYTQSIKTVDALKKIIGSAELTFTGHSLGGGLAENNSLHTGDKAITFNAAGVSPLTSGTLKKSNTDAYIMRTDPLNALQKISAIPTAGGNKHFLQPRSFSGIYNGHSINSVIEALIKPTVGQQINSGLRNSITPSQFRF</sequence>
<proteinExistence type="predicted"/>
<organism evidence="1 2">
    <name type="scientific">Sphingobacterium siyangense</name>
    <dbReference type="NCBI Taxonomy" id="459529"/>
    <lineage>
        <taxon>Bacteria</taxon>
        <taxon>Pseudomonadati</taxon>
        <taxon>Bacteroidota</taxon>
        <taxon>Sphingobacteriia</taxon>
        <taxon>Sphingobacteriales</taxon>
        <taxon>Sphingobacteriaceae</taxon>
        <taxon>Sphingobacterium</taxon>
    </lineage>
</organism>
<evidence type="ECO:0000313" key="2">
    <source>
        <dbReference type="Proteomes" id="UP000315908"/>
    </source>
</evidence>
<accession>A0A562LZF8</accession>
<gene>
    <name evidence="1" type="ORF">IQ31_05520</name>
</gene>
<dbReference type="InterPro" id="IPR022385">
    <property type="entry name" value="Rhs_assc_core"/>
</dbReference>
<dbReference type="GO" id="GO:0006629">
    <property type="term" value="P:lipid metabolic process"/>
    <property type="evidence" value="ECO:0007669"/>
    <property type="project" value="InterPro"/>
</dbReference>
<dbReference type="EMBL" id="VLKR01000060">
    <property type="protein sequence ID" value="TWI13057.1"/>
    <property type="molecule type" value="Genomic_DNA"/>
</dbReference>
<evidence type="ECO:0000313" key="1">
    <source>
        <dbReference type="EMBL" id="TWI13057.1"/>
    </source>
</evidence>
<dbReference type="OrthoDB" id="1274715at2"/>
<dbReference type="SUPFAM" id="SSF53474">
    <property type="entry name" value="alpha/beta-Hydrolases"/>
    <property type="match status" value="1"/>
</dbReference>
<dbReference type="Gene3D" id="3.40.50.1820">
    <property type="entry name" value="alpha/beta hydrolase"/>
    <property type="match status" value="1"/>
</dbReference>
<dbReference type="Gene3D" id="2.180.10.10">
    <property type="entry name" value="RHS repeat-associated core"/>
    <property type="match status" value="1"/>
</dbReference>
<name>A0A562LZF8_9SPHI</name>
<comment type="caution">
    <text evidence="1">The sequence shown here is derived from an EMBL/GenBank/DDBJ whole genome shotgun (WGS) entry which is preliminary data.</text>
</comment>
<dbReference type="InterPro" id="IPR029058">
    <property type="entry name" value="AB_hydrolase_fold"/>
</dbReference>
<reference evidence="1 2" key="1">
    <citation type="journal article" date="2015" name="Stand. Genomic Sci.">
        <title>Genomic Encyclopedia of Bacterial and Archaeal Type Strains, Phase III: the genomes of soil and plant-associated and newly described type strains.</title>
        <authorList>
            <person name="Whitman W.B."/>
            <person name="Woyke T."/>
            <person name="Klenk H.P."/>
            <person name="Zhou Y."/>
            <person name="Lilburn T.G."/>
            <person name="Beck B.J."/>
            <person name="De Vos P."/>
            <person name="Vandamme P."/>
            <person name="Eisen J.A."/>
            <person name="Garrity G."/>
            <person name="Hugenholtz P."/>
            <person name="Kyrpides N.C."/>
        </authorList>
    </citation>
    <scope>NUCLEOTIDE SEQUENCE [LARGE SCALE GENOMIC DNA]</scope>
    <source>
        <strain evidence="1 2">CGMCC 1.6855</strain>
    </source>
</reference>
<dbReference type="NCBIfam" id="TIGR03696">
    <property type="entry name" value="Rhs_assc_core"/>
    <property type="match status" value="1"/>
</dbReference>
<dbReference type="Proteomes" id="UP000315908">
    <property type="component" value="Unassembled WGS sequence"/>
</dbReference>